<reference evidence="3 4" key="1">
    <citation type="submission" date="2019-08" db="EMBL/GenBank/DDBJ databases">
        <title>In-depth cultivation of the pig gut microbiome towards novel bacterial diversity and tailored functional studies.</title>
        <authorList>
            <person name="Wylensek D."/>
            <person name="Hitch T.C.A."/>
            <person name="Clavel T."/>
        </authorList>
    </citation>
    <scope>NUCLEOTIDE SEQUENCE [LARGE SCALE GENOMIC DNA]</scope>
    <source>
        <strain evidence="3 4">WCA-MUC-591-APC-4B</strain>
    </source>
</reference>
<evidence type="ECO:0008006" key="5">
    <source>
        <dbReference type="Google" id="ProtNLM"/>
    </source>
</evidence>
<comment type="caution">
    <text evidence="3">The sequence shown here is derived from an EMBL/GenBank/DDBJ whole genome shotgun (WGS) entry which is preliminary data.</text>
</comment>
<gene>
    <name evidence="3" type="ORF">FYJ65_01150</name>
</gene>
<proteinExistence type="predicted"/>
<feature type="compositionally biased region" description="Polar residues" evidence="1">
    <location>
        <begin position="126"/>
        <end position="136"/>
    </location>
</feature>
<dbReference type="Proteomes" id="UP000469424">
    <property type="component" value="Unassembled WGS sequence"/>
</dbReference>
<evidence type="ECO:0000313" key="3">
    <source>
        <dbReference type="EMBL" id="MST69958.1"/>
    </source>
</evidence>
<dbReference type="RefSeq" id="WP_154553511.1">
    <property type="nucleotide sequence ID" value="NZ_VUNA01000001.1"/>
</dbReference>
<dbReference type="EMBL" id="VUNA01000001">
    <property type="protein sequence ID" value="MST69958.1"/>
    <property type="molecule type" value="Genomic_DNA"/>
</dbReference>
<keyword evidence="4" id="KW-1185">Reference proteome</keyword>
<evidence type="ECO:0000256" key="1">
    <source>
        <dbReference type="SAM" id="MobiDB-lite"/>
    </source>
</evidence>
<evidence type="ECO:0000256" key="2">
    <source>
        <dbReference type="SAM" id="SignalP"/>
    </source>
</evidence>
<feature type="signal peptide" evidence="2">
    <location>
        <begin position="1"/>
        <end position="20"/>
    </location>
</feature>
<keyword evidence="2" id="KW-0732">Signal</keyword>
<dbReference type="AlphaFoldDB" id="A0A6N7XFG5"/>
<dbReference type="InterPro" id="IPR038765">
    <property type="entry name" value="Papain-like_cys_pep_sf"/>
</dbReference>
<dbReference type="Gene3D" id="3.90.1720.10">
    <property type="entry name" value="endopeptidase domain like (from Nostoc punctiforme)"/>
    <property type="match status" value="1"/>
</dbReference>
<dbReference type="PROSITE" id="PS51257">
    <property type="entry name" value="PROKAR_LIPOPROTEIN"/>
    <property type="match status" value="1"/>
</dbReference>
<organism evidence="3 4">
    <name type="scientific">Mogibacterium kristiansenii</name>
    <dbReference type="NCBI Taxonomy" id="2606708"/>
    <lineage>
        <taxon>Bacteria</taxon>
        <taxon>Bacillati</taxon>
        <taxon>Bacillota</taxon>
        <taxon>Clostridia</taxon>
        <taxon>Peptostreptococcales</taxon>
        <taxon>Anaerovoracaceae</taxon>
        <taxon>Mogibacterium</taxon>
    </lineage>
</organism>
<protein>
    <recommendedName>
        <fullName evidence="5">NlpC/P60 domain-containing protein</fullName>
    </recommendedName>
</protein>
<feature type="chain" id="PRO_5039707415" description="NlpC/P60 domain-containing protein" evidence="2">
    <location>
        <begin position="21"/>
        <end position="340"/>
    </location>
</feature>
<dbReference type="SUPFAM" id="SSF54001">
    <property type="entry name" value="Cysteine proteinases"/>
    <property type="match status" value="1"/>
</dbReference>
<feature type="region of interest" description="Disordered" evidence="1">
    <location>
        <begin position="126"/>
        <end position="162"/>
    </location>
</feature>
<sequence length="340" mass="36672">MKKKVLAALCAAMVAASCFAAETGTASAAHKHSYRCTVIRPVLCDVNGINRYTCSCGYSYEKQVPMPGHKYSETVLKEPSCISKGTVRKTCTVCGSTFTGSIPKAAHQYVTSGSITKCRTCGKEVSSGSASESGTPETKPAQPAKPVTPAKPADTRNSSEKARQAAVDWAIKIAGDNSFHYGRSSWAHHNGCYFCGTNQKAGSLKRRAGASKAACEKTYCCNPFVTAAYKHGAGAKEVDCKVRGKRFGLANDNNRVLKNTKAFKRISKPKKITSLEPGDILLSPTHAMLYAGGGKVVEAAHHDNGKRDSCWNDSIRHKKISAGQWKRVTKIYRYIGKGKY</sequence>
<evidence type="ECO:0000313" key="4">
    <source>
        <dbReference type="Proteomes" id="UP000469424"/>
    </source>
</evidence>
<feature type="compositionally biased region" description="Basic and acidic residues" evidence="1">
    <location>
        <begin position="153"/>
        <end position="162"/>
    </location>
</feature>
<accession>A0A6N7XFG5</accession>
<name>A0A6N7XFG5_9FIRM</name>